<proteinExistence type="predicted"/>
<protein>
    <recommendedName>
        <fullName evidence="1">Inositol polyphosphate-related phosphatase domain-containing protein</fullName>
    </recommendedName>
</protein>
<accession>A0A5J4VLC1</accession>
<dbReference type="InterPro" id="IPR036691">
    <property type="entry name" value="Endo/exonu/phosph_ase_sf"/>
</dbReference>
<dbReference type="PANTHER" id="PTHR11200:SF296">
    <property type="entry name" value="INOSITOL-1,4,5-TRISPHOSPHATE 5-PHOSPHATASE 2"/>
    <property type="match status" value="1"/>
</dbReference>
<dbReference type="GO" id="GO:0016020">
    <property type="term" value="C:membrane"/>
    <property type="evidence" value="ECO:0007669"/>
    <property type="project" value="TreeGrafter"/>
</dbReference>
<dbReference type="GO" id="GO:0046856">
    <property type="term" value="P:phosphatidylinositol dephosphorylation"/>
    <property type="evidence" value="ECO:0007669"/>
    <property type="project" value="InterPro"/>
</dbReference>
<evidence type="ECO:0000313" key="3">
    <source>
        <dbReference type="Proteomes" id="UP000324800"/>
    </source>
</evidence>
<dbReference type="PANTHER" id="PTHR11200">
    <property type="entry name" value="INOSITOL 5-PHOSPHATASE"/>
    <property type="match status" value="1"/>
</dbReference>
<gene>
    <name evidence="2" type="ORF">EZS28_021094</name>
</gene>
<dbReference type="InterPro" id="IPR000300">
    <property type="entry name" value="IPPc"/>
</dbReference>
<comment type="caution">
    <text evidence="2">The sequence shown here is derived from an EMBL/GenBank/DDBJ whole genome shotgun (WGS) entry which is preliminary data.</text>
</comment>
<reference evidence="2 3" key="1">
    <citation type="submission" date="2019-03" db="EMBL/GenBank/DDBJ databases">
        <title>Single cell metagenomics reveals metabolic interactions within the superorganism composed of flagellate Streblomastix strix and complex community of Bacteroidetes bacteria on its surface.</title>
        <authorList>
            <person name="Treitli S.C."/>
            <person name="Kolisko M."/>
            <person name="Husnik F."/>
            <person name="Keeling P."/>
            <person name="Hampl V."/>
        </authorList>
    </citation>
    <scope>NUCLEOTIDE SEQUENCE [LARGE SCALE GENOMIC DNA]</scope>
    <source>
        <strain evidence="2">ST1C</strain>
    </source>
</reference>
<evidence type="ECO:0000313" key="2">
    <source>
        <dbReference type="EMBL" id="KAA6383381.1"/>
    </source>
</evidence>
<name>A0A5J4VLC1_9EUKA</name>
<dbReference type="Pfam" id="PF22669">
    <property type="entry name" value="Exo_endo_phos2"/>
    <property type="match status" value="1"/>
</dbReference>
<sequence>MDTDQLFLFCGTLNAGTKGPEDPLRDWLRLDKGYFHIYAISTQEIVPLKFGQLVKDDTSNQRRWEQALQLELGDSYELV</sequence>
<dbReference type="GO" id="GO:0043813">
    <property type="term" value="F:phosphatidylinositol-3,5-bisphosphate 5-phosphatase activity"/>
    <property type="evidence" value="ECO:0007669"/>
    <property type="project" value="TreeGrafter"/>
</dbReference>
<dbReference type="Gene3D" id="3.60.10.10">
    <property type="entry name" value="Endonuclease/exonuclease/phosphatase"/>
    <property type="match status" value="1"/>
</dbReference>
<evidence type="ECO:0000259" key="1">
    <source>
        <dbReference type="Pfam" id="PF22669"/>
    </source>
</evidence>
<feature type="domain" description="Inositol polyphosphate-related phosphatase" evidence="1">
    <location>
        <begin position="12"/>
        <end position="77"/>
    </location>
</feature>
<dbReference type="GO" id="GO:0005737">
    <property type="term" value="C:cytoplasm"/>
    <property type="evidence" value="ECO:0007669"/>
    <property type="project" value="TreeGrafter"/>
</dbReference>
<dbReference type="EMBL" id="SNRW01006275">
    <property type="protein sequence ID" value="KAA6383381.1"/>
    <property type="molecule type" value="Genomic_DNA"/>
</dbReference>
<dbReference type="AlphaFoldDB" id="A0A5J4VLC1"/>
<organism evidence="2 3">
    <name type="scientific">Streblomastix strix</name>
    <dbReference type="NCBI Taxonomy" id="222440"/>
    <lineage>
        <taxon>Eukaryota</taxon>
        <taxon>Metamonada</taxon>
        <taxon>Preaxostyla</taxon>
        <taxon>Oxymonadida</taxon>
        <taxon>Streblomastigidae</taxon>
        <taxon>Streblomastix</taxon>
    </lineage>
</organism>
<dbReference type="Proteomes" id="UP000324800">
    <property type="component" value="Unassembled WGS sequence"/>
</dbReference>
<dbReference type="InterPro" id="IPR046985">
    <property type="entry name" value="IP5"/>
</dbReference>
<dbReference type="GO" id="GO:0004439">
    <property type="term" value="F:phosphatidylinositol-4,5-bisphosphate 5-phosphatase activity"/>
    <property type="evidence" value="ECO:0007669"/>
    <property type="project" value="TreeGrafter"/>
</dbReference>